<keyword evidence="1 2" id="KW-0175">Coiled coil</keyword>
<feature type="compositionally biased region" description="Basic and acidic residues" evidence="3">
    <location>
        <begin position="691"/>
        <end position="748"/>
    </location>
</feature>
<evidence type="ECO:0000313" key="6">
    <source>
        <dbReference type="Proteomes" id="UP000243876"/>
    </source>
</evidence>
<dbReference type="GO" id="GO:0005085">
    <property type="term" value="F:guanyl-nucleotide exchange factor activity"/>
    <property type="evidence" value="ECO:0007669"/>
    <property type="project" value="InterPro"/>
</dbReference>
<evidence type="ECO:0000256" key="2">
    <source>
        <dbReference type="SAM" id="Coils"/>
    </source>
</evidence>
<evidence type="ECO:0000256" key="3">
    <source>
        <dbReference type="SAM" id="MobiDB-lite"/>
    </source>
</evidence>
<dbReference type="GO" id="GO:0070319">
    <property type="term" value="C:Golgi to plasma membrane transport vesicle"/>
    <property type="evidence" value="ECO:0007669"/>
    <property type="project" value="TreeGrafter"/>
</dbReference>
<feature type="region of interest" description="Disordered" evidence="3">
    <location>
        <begin position="1"/>
        <end position="106"/>
    </location>
</feature>
<feature type="non-terminal residue" evidence="5">
    <location>
        <position position="1"/>
    </location>
</feature>
<name>A0A0D6ELQ3_SPOSA</name>
<dbReference type="Pfam" id="PF25555">
    <property type="entry name" value="RAB3A-like_C"/>
    <property type="match status" value="1"/>
</dbReference>
<evidence type="ECO:0000259" key="4">
    <source>
        <dbReference type="Pfam" id="PF06428"/>
    </source>
</evidence>
<dbReference type="GO" id="GO:0051286">
    <property type="term" value="C:cell tip"/>
    <property type="evidence" value="ECO:0007669"/>
    <property type="project" value="TreeGrafter"/>
</dbReference>
<feature type="compositionally biased region" description="Gly residues" evidence="3">
    <location>
        <begin position="631"/>
        <end position="645"/>
    </location>
</feature>
<gene>
    <name evidence="5" type="primary">SPOSA6832_02602</name>
</gene>
<feature type="compositionally biased region" description="Basic and acidic residues" evidence="3">
    <location>
        <begin position="1"/>
        <end position="18"/>
    </location>
</feature>
<dbReference type="GO" id="GO:0006887">
    <property type="term" value="P:exocytosis"/>
    <property type="evidence" value="ECO:0007669"/>
    <property type="project" value="TreeGrafter"/>
</dbReference>
<keyword evidence="6" id="KW-1185">Reference proteome</keyword>
<accession>A0A0D6ELQ3</accession>
<feature type="region of interest" description="Disordered" evidence="3">
    <location>
        <begin position="631"/>
        <end position="856"/>
    </location>
</feature>
<organism evidence="5 6">
    <name type="scientific">Sporidiobolus salmonicolor</name>
    <name type="common">Yeast-like fungus</name>
    <name type="synonym">Sporobolomyces salmonicolor</name>
    <dbReference type="NCBI Taxonomy" id="5005"/>
    <lineage>
        <taxon>Eukaryota</taxon>
        <taxon>Fungi</taxon>
        <taxon>Dikarya</taxon>
        <taxon>Basidiomycota</taxon>
        <taxon>Pucciniomycotina</taxon>
        <taxon>Microbotryomycetes</taxon>
        <taxon>Sporidiobolales</taxon>
        <taxon>Sporidiobolaceae</taxon>
        <taxon>Sporobolomyces</taxon>
    </lineage>
</organism>
<dbReference type="PANTHER" id="PTHR14430:SF0">
    <property type="entry name" value="SEC2P DOMAIN-CONTAINING PROTEIN"/>
    <property type="match status" value="1"/>
</dbReference>
<dbReference type="EMBL" id="CENE01000010">
    <property type="protein sequence ID" value="CEQ40914.1"/>
    <property type="molecule type" value="Genomic_DNA"/>
</dbReference>
<dbReference type="AlphaFoldDB" id="A0A0D6ELQ3"/>
<evidence type="ECO:0000313" key="5">
    <source>
        <dbReference type="EMBL" id="CEQ40914.1"/>
    </source>
</evidence>
<dbReference type="InterPro" id="IPR040351">
    <property type="entry name" value="RAB3IL/RAB3IP/Sec2"/>
</dbReference>
<dbReference type="Gene3D" id="6.10.140.910">
    <property type="match status" value="1"/>
</dbReference>
<reference evidence="6" key="1">
    <citation type="submission" date="2015-02" db="EMBL/GenBank/DDBJ databases">
        <authorList>
            <person name="Gon?alves P."/>
        </authorList>
    </citation>
    <scope>NUCLEOTIDE SEQUENCE [LARGE SCALE GENOMIC DNA]</scope>
</reference>
<feature type="coiled-coil region" evidence="2">
    <location>
        <begin position="146"/>
        <end position="180"/>
    </location>
</feature>
<feature type="compositionally biased region" description="Polar residues" evidence="3">
    <location>
        <begin position="647"/>
        <end position="662"/>
    </location>
</feature>
<evidence type="ECO:0000256" key="1">
    <source>
        <dbReference type="ARBA" id="ARBA00023054"/>
    </source>
</evidence>
<feature type="compositionally biased region" description="Polar residues" evidence="3">
    <location>
        <begin position="750"/>
        <end position="776"/>
    </location>
</feature>
<dbReference type="SUPFAM" id="SSF144284">
    <property type="entry name" value="Sec2 N-terminal region"/>
    <property type="match status" value="1"/>
</dbReference>
<dbReference type="Pfam" id="PF06428">
    <property type="entry name" value="Sec2p"/>
    <property type="match status" value="1"/>
</dbReference>
<dbReference type="PANTHER" id="PTHR14430">
    <property type="entry name" value="RABIN3-RELATED"/>
    <property type="match status" value="1"/>
</dbReference>
<dbReference type="OrthoDB" id="1748564at2759"/>
<sequence length="903" mass="96713">MAGSDHGDDHSPQSELHEGSASFVSAPDDEDDFHDVDDAGTPTPGSPNVEPAKDADGAADEPAQPEATVTADSILATPHVVDPASSPATAAMSSSTSLPLRDPDLRVDPPEATADELVAFLRGQITDLTSQVTGLNAKLIKSYTARGELEDDLHDKEEMEKELRRRVGELEADKERWTKEIEQGGWVEKDHIQGEMQRLMAKVVEETKSRETAVKGQRALETEVENLTSNLFAEANKMVAFERLARARAEEKTRSVEEAGTSMQALLAEVQVGLRDTVVKLEKRDAEVAELKRRLTALGEPVAEDPTDKEADEGDAGGSIIFSNGEHLVPASPTLHVKDLSNAPIPSQFASPRLLASALPYHEFLNFINYLRQLRTTTLSRPPESPGFPHPVLAARGLASDPSLMQALPPAQLLAPHLLLSTHLAHPFLKRCVEEDSDPALRLDLAPGLGFLSRRNVGTAIVDGTLLIEPLQAGSELPSDKCSLCGCDFEKWLAHSGMHRSKSAPGSGSNTTATNLNQTMRKVLGGGGWSISSTFSRSSSPAQAPSAISAPGSATRESFIFPDAPPHPSHHPLDPSLQVHVFRIKDTSTARYPVCPSYCLARLRAVCEFWTYVRVIERGLLLEEGFRFVQGRGGGDSPTLRGGGLSRQASFERSGSGTGTPTREQHAGPGLGVDGAEVQAKDFEAADTESEAVKDHEKNEEPPKIVEPEPEVKEEKEQEAADAEKPDGDNDKEKKEGDDDQEKREDKPAQSPTSPAFSRPQTPTLTQNANSSTGSLSKPGRPPRSSARNSPAIGVTPSPPASPRVSPSPAAPSLPPRRATVPPPPPPRHPTTAAAPPPTINEPGATSGPTVEGGDFVANAMGWEDRCWSEVVRLKESVFWARVAAIASDGSAVTSRGAKVWTQ</sequence>
<feature type="compositionally biased region" description="Pro residues" evidence="3">
    <location>
        <begin position="809"/>
        <end position="840"/>
    </location>
</feature>
<feature type="domain" description="GDP/GTP exchange factor Sec2 N-terminal" evidence="4">
    <location>
        <begin position="148"/>
        <end position="276"/>
    </location>
</feature>
<dbReference type="InterPro" id="IPR009449">
    <property type="entry name" value="Sec2_N"/>
</dbReference>
<proteinExistence type="predicted"/>
<dbReference type="CDD" id="cd21044">
    <property type="entry name" value="Rab11BD_RAB3IP_like"/>
    <property type="match status" value="1"/>
</dbReference>
<feature type="compositionally biased region" description="Low complexity" evidence="3">
    <location>
        <begin position="83"/>
        <end position="100"/>
    </location>
</feature>
<dbReference type="Proteomes" id="UP000243876">
    <property type="component" value="Unassembled WGS sequence"/>
</dbReference>
<protein>
    <submittedName>
        <fullName evidence="5">SPOSA6832_02602-mRNA-1:cds</fullName>
    </submittedName>
</protein>